<sequence length="168" mass="18823">MQRQRRIKKQSKVKVSWIVTSVILVLLFSVFIIFHQAEKPMRTARSQTVSMAKKYAGLTTVSSFYSSNLNKTYYSVAGTDNKGKKIYVIIAKKGGTITVVNQSSGLSVDAIRNVVQEKKSPKKINSISLTLIKGKPYWVVSYLNSSNNLCFATLNFKTGNVYRSINNI</sequence>
<name>A0A512PJB7_9LACO</name>
<dbReference type="SUPFAM" id="SSF54403">
    <property type="entry name" value="Cystatin/monellin"/>
    <property type="match status" value="2"/>
</dbReference>
<dbReference type="Gene3D" id="3.10.450.40">
    <property type="match status" value="2"/>
</dbReference>
<dbReference type="STRING" id="1423795.FD12_GL000362"/>
<protein>
    <recommendedName>
        <fullName evidence="2">Cell wall elongation regulator TseB-like domain-containing protein</fullName>
    </recommendedName>
</protein>
<accession>A0A512PJB7</accession>
<dbReference type="Pfam" id="PF17881">
    <property type="entry name" value="TseB"/>
    <property type="match status" value="1"/>
</dbReference>
<evidence type="ECO:0000259" key="2">
    <source>
        <dbReference type="Pfam" id="PF17881"/>
    </source>
</evidence>
<feature type="transmembrane region" description="Helical" evidence="1">
    <location>
        <begin position="15"/>
        <end position="34"/>
    </location>
</feature>
<dbReference type="InterPro" id="IPR041401">
    <property type="entry name" value="TseB-like_dom"/>
</dbReference>
<proteinExistence type="predicted"/>
<organism evidence="3 4">
    <name type="scientific">Lentilactobacillus rapi</name>
    <dbReference type="NCBI Taxonomy" id="481723"/>
    <lineage>
        <taxon>Bacteria</taxon>
        <taxon>Bacillati</taxon>
        <taxon>Bacillota</taxon>
        <taxon>Bacilli</taxon>
        <taxon>Lactobacillales</taxon>
        <taxon>Lactobacillaceae</taxon>
        <taxon>Lentilactobacillus</taxon>
    </lineage>
</organism>
<dbReference type="Proteomes" id="UP000321569">
    <property type="component" value="Unassembled WGS sequence"/>
</dbReference>
<dbReference type="AlphaFoldDB" id="A0A512PJB7"/>
<feature type="domain" description="Cell wall elongation regulator TseB-like" evidence="2">
    <location>
        <begin position="47"/>
        <end position="90"/>
    </location>
</feature>
<comment type="caution">
    <text evidence="3">The sequence shown here is derived from an EMBL/GenBank/DDBJ whole genome shotgun (WGS) entry which is preliminary data.</text>
</comment>
<keyword evidence="1" id="KW-0472">Membrane</keyword>
<reference evidence="3 4" key="1">
    <citation type="submission" date="2019-07" db="EMBL/GenBank/DDBJ databases">
        <title>Whole genome shotgun sequence of Lactobacillus rapi NBRC 109618.</title>
        <authorList>
            <person name="Hosoyama A."/>
            <person name="Uohara A."/>
            <person name="Ohji S."/>
            <person name="Ichikawa N."/>
        </authorList>
    </citation>
    <scope>NUCLEOTIDE SEQUENCE [LARGE SCALE GENOMIC DNA]</scope>
    <source>
        <strain evidence="3 4">NBRC 109618</strain>
    </source>
</reference>
<evidence type="ECO:0000313" key="3">
    <source>
        <dbReference type="EMBL" id="GEP71286.1"/>
    </source>
</evidence>
<dbReference type="InterPro" id="IPR046350">
    <property type="entry name" value="Cystatin_sf"/>
</dbReference>
<evidence type="ECO:0000313" key="4">
    <source>
        <dbReference type="Proteomes" id="UP000321569"/>
    </source>
</evidence>
<keyword evidence="1" id="KW-0812">Transmembrane</keyword>
<gene>
    <name evidence="3" type="ORF">LRA02_01540</name>
</gene>
<dbReference type="EMBL" id="BKAM01000001">
    <property type="protein sequence ID" value="GEP71286.1"/>
    <property type="molecule type" value="Genomic_DNA"/>
</dbReference>
<dbReference type="OrthoDB" id="2242521at2"/>
<evidence type="ECO:0000256" key="1">
    <source>
        <dbReference type="SAM" id="Phobius"/>
    </source>
</evidence>
<keyword evidence="1" id="KW-1133">Transmembrane helix</keyword>